<dbReference type="OrthoDB" id="1741594at2759"/>
<evidence type="ECO:0000256" key="13">
    <source>
        <dbReference type="RuleBase" id="RU365064"/>
    </source>
</evidence>
<reference evidence="15" key="2">
    <citation type="submission" date="2020-11" db="EMBL/GenBank/DDBJ databases">
        <authorList>
            <consortium name="DOE Joint Genome Institute"/>
            <person name="Kuo A."/>
            <person name="Miyauchi S."/>
            <person name="Kiss E."/>
            <person name="Drula E."/>
            <person name="Kohler A."/>
            <person name="Sanchez-Garcia M."/>
            <person name="Andreopoulos B."/>
            <person name="Barry K.W."/>
            <person name="Bonito G."/>
            <person name="Buee M."/>
            <person name="Carver A."/>
            <person name="Chen C."/>
            <person name="Cichocki N."/>
            <person name="Clum A."/>
            <person name="Culley D."/>
            <person name="Crous P.W."/>
            <person name="Fauchery L."/>
            <person name="Girlanda M."/>
            <person name="Hayes R."/>
            <person name="Keri Z."/>
            <person name="Labutti K."/>
            <person name="Lipzen A."/>
            <person name="Lombard V."/>
            <person name="Magnuson J."/>
            <person name="Maillard F."/>
            <person name="Morin E."/>
            <person name="Murat C."/>
            <person name="Nolan M."/>
            <person name="Ohm R."/>
            <person name="Pangilinan J."/>
            <person name="Pereira M."/>
            <person name="Perotto S."/>
            <person name="Peter M."/>
            <person name="Riley R."/>
            <person name="Sitrit Y."/>
            <person name="Stielow B."/>
            <person name="Szollosi G."/>
            <person name="Zifcakova L."/>
            <person name="Stursova M."/>
            <person name="Spatafora J.W."/>
            <person name="Tedersoo L."/>
            <person name="Vaario L.-M."/>
            <person name="Yamada A."/>
            <person name="Yan M."/>
            <person name="Wang P."/>
            <person name="Xu J."/>
            <person name="Bruns T."/>
            <person name="Baldrian P."/>
            <person name="Vilgalys R."/>
            <person name="Henrissat B."/>
            <person name="Grigoriev I.V."/>
            <person name="Hibbett D."/>
            <person name="Nagy L.G."/>
            <person name="Martin F.M."/>
        </authorList>
    </citation>
    <scope>NUCLEOTIDE SEQUENCE</scope>
    <source>
        <strain evidence="15">UH-Tt-Lm1</strain>
    </source>
</reference>
<evidence type="ECO:0000256" key="8">
    <source>
        <dbReference type="ARBA" id="ARBA00022692"/>
    </source>
</evidence>
<dbReference type="GO" id="GO:0004376">
    <property type="term" value="F:GPI mannosyltransferase activity"/>
    <property type="evidence" value="ECO:0007669"/>
    <property type="project" value="InterPro"/>
</dbReference>
<feature type="chain" id="PRO_5040472051" description="GPI mannosyltransferase 1" evidence="14">
    <location>
        <begin position="34"/>
        <end position="456"/>
    </location>
</feature>
<dbReference type="GO" id="GO:0006506">
    <property type="term" value="P:GPI anchor biosynthetic process"/>
    <property type="evidence" value="ECO:0007669"/>
    <property type="project" value="UniProtKB-KW"/>
</dbReference>
<keyword evidence="7 13" id="KW-0808">Transferase</keyword>
<evidence type="ECO:0000256" key="5">
    <source>
        <dbReference type="ARBA" id="ARBA00022502"/>
    </source>
</evidence>
<evidence type="ECO:0000256" key="2">
    <source>
        <dbReference type="ARBA" id="ARBA00004687"/>
    </source>
</evidence>
<keyword evidence="6 13" id="KW-0328">Glycosyltransferase</keyword>
<keyword evidence="8 13" id="KW-0812">Transmembrane</keyword>
<dbReference type="PANTHER" id="PTHR12886">
    <property type="entry name" value="PIG-M MANNOSYLTRANSFERASE"/>
    <property type="match status" value="1"/>
</dbReference>
<sequence length="456" mass="51854">MATTIPPFKTFLIAAALLRVGLVLYSEWHDARSVVKYTDIDYRVFSDAARFTLNPNPSIGNVAQGPLARYFGLGDPYHRATYRYTPLLAVLLTPNEFLHPSFGKYLFAACDILASIIIYKLLSKLILPWASARRRPDTKASEATEGSTSRSTQWADKATLLTAIHLFNPMVFAISTRGSSESVLSLFVLCVLYFSLTDHWDLAAIFLGLSTHWKIYPFIYGFACLNVICSVTPRNSWSLLESLGRMINPRTVRFAVLSAGTFVLLGFAMYSIWGYPFVYESYLYHLQRRDHRHNFSPYFYLTYLTYPSTDGSNELPPPTTLEAIVRSPLVSFVPQMGLSLLAGFLFARRKQDLPFTWFVQTFVFVLFNKVCTSQYFLWYLLFLPLLIPCLSLSVRKTVAVVGVWTGTQALWLSEAYKLEFLGEDVFYGLWVRGLIYVLGNAWVLVQILASYDRPQP</sequence>
<evidence type="ECO:0000313" key="15">
    <source>
        <dbReference type="EMBL" id="KAF9792066.1"/>
    </source>
</evidence>
<dbReference type="Proteomes" id="UP000736335">
    <property type="component" value="Unassembled WGS sequence"/>
</dbReference>
<feature type="transmembrane region" description="Helical" evidence="13">
    <location>
        <begin position="376"/>
        <end position="392"/>
    </location>
</feature>
<feature type="transmembrane region" description="Helical" evidence="13">
    <location>
        <begin position="183"/>
        <end position="209"/>
    </location>
</feature>
<dbReference type="AlphaFoldDB" id="A0A9P6HPJ9"/>
<comment type="subcellular location">
    <subcellularLocation>
        <location evidence="1 13">Endoplasmic reticulum membrane</location>
        <topology evidence="1 13">Multi-pass membrane protein</topology>
    </subcellularLocation>
</comment>
<keyword evidence="11 13" id="KW-0472">Membrane</keyword>
<evidence type="ECO:0000256" key="10">
    <source>
        <dbReference type="ARBA" id="ARBA00022989"/>
    </source>
</evidence>
<keyword evidence="16" id="KW-1185">Reference proteome</keyword>
<keyword evidence="10 13" id="KW-1133">Transmembrane helix</keyword>
<dbReference type="EMBL" id="WIUZ02000001">
    <property type="protein sequence ID" value="KAF9792066.1"/>
    <property type="molecule type" value="Genomic_DNA"/>
</dbReference>
<proteinExistence type="inferred from homology"/>
<evidence type="ECO:0000256" key="7">
    <source>
        <dbReference type="ARBA" id="ARBA00022679"/>
    </source>
</evidence>
<evidence type="ECO:0000256" key="6">
    <source>
        <dbReference type="ARBA" id="ARBA00022676"/>
    </source>
</evidence>
<dbReference type="PANTHER" id="PTHR12886:SF0">
    <property type="entry name" value="GPI MANNOSYLTRANSFERASE 1"/>
    <property type="match status" value="1"/>
</dbReference>
<feature type="transmembrane region" description="Helical" evidence="13">
    <location>
        <begin position="105"/>
        <end position="127"/>
    </location>
</feature>
<name>A0A9P6HPJ9_9AGAM</name>
<evidence type="ECO:0000256" key="14">
    <source>
        <dbReference type="SAM" id="SignalP"/>
    </source>
</evidence>
<reference evidence="15" key="1">
    <citation type="journal article" date="2020" name="Nat. Commun.">
        <title>Large-scale genome sequencing of mycorrhizal fungi provides insights into the early evolution of symbiotic traits.</title>
        <authorList>
            <person name="Miyauchi S."/>
            <person name="Kiss E."/>
            <person name="Kuo A."/>
            <person name="Drula E."/>
            <person name="Kohler A."/>
            <person name="Sanchez-Garcia M."/>
            <person name="Morin E."/>
            <person name="Andreopoulos B."/>
            <person name="Barry K.W."/>
            <person name="Bonito G."/>
            <person name="Buee M."/>
            <person name="Carver A."/>
            <person name="Chen C."/>
            <person name="Cichocki N."/>
            <person name="Clum A."/>
            <person name="Culley D."/>
            <person name="Crous P.W."/>
            <person name="Fauchery L."/>
            <person name="Girlanda M."/>
            <person name="Hayes R.D."/>
            <person name="Keri Z."/>
            <person name="LaButti K."/>
            <person name="Lipzen A."/>
            <person name="Lombard V."/>
            <person name="Magnuson J."/>
            <person name="Maillard F."/>
            <person name="Murat C."/>
            <person name="Nolan M."/>
            <person name="Ohm R.A."/>
            <person name="Pangilinan J."/>
            <person name="Pereira M.F."/>
            <person name="Perotto S."/>
            <person name="Peter M."/>
            <person name="Pfister S."/>
            <person name="Riley R."/>
            <person name="Sitrit Y."/>
            <person name="Stielow J.B."/>
            <person name="Szollosi G."/>
            <person name="Zifcakova L."/>
            <person name="Stursova M."/>
            <person name="Spatafora J.W."/>
            <person name="Tedersoo L."/>
            <person name="Vaario L.M."/>
            <person name="Yamada A."/>
            <person name="Yan M."/>
            <person name="Wang P."/>
            <person name="Xu J."/>
            <person name="Bruns T."/>
            <person name="Baldrian P."/>
            <person name="Vilgalys R."/>
            <person name="Dunand C."/>
            <person name="Henrissat B."/>
            <person name="Grigoriev I.V."/>
            <person name="Hibbett D."/>
            <person name="Nagy L.G."/>
            <person name="Martin F.M."/>
        </authorList>
    </citation>
    <scope>NUCLEOTIDE SEQUENCE</scope>
    <source>
        <strain evidence="15">UH-Tt-Lm1</strain>
    </source>
</reference>
<comment type="similarity">
    <text evidence="3 13">Belongs to the PIGM family.</text>
</comment>
<keyword evidence="14" id="KW-0732">Signal</keyword>
<feature type="transmembrane region" description="Helical" evidence="13">
    <location>
        <begin position="323"/>
        <end position="346"/>
    </location>
</feature>
<evidence type="ECO:0000256" key="1">
    <source>
        <dbReference type="ARBA" id="ARBA00004477"/>
    </source>
</evidence>
<feature type="signal peptide" evidence="14">
    <location>
        <begin position="1"/>
        <end position="33"/>
    </location>
</feature>
<dbReference type="InterPro" id="IPR007704">
    <property type="entry name" value="PIG-M"/>
</dbReference>
<dbReference type="GO" id="GO:0005789">
    <property type="term" value="C:endoplasmic reticulum membrane"/>
    <property type="evidence" value="ECO:0007669"/>
    <property type="project" value="UniProtKB-SubCell"/>
</dbReference>
<evidence type="ECO:0000313" key="16">
    <source>
        <dbReference type="Proteomes" id="UP000736335"/>
    </source>
</evidence>
<comment type="pathway">
    <text evidence="2 13">Glycolipid biosynthesis; glycosylphosphatidylinositol-anchor biosynthesis.</text>
</comment>
<feature type="transmembrane region" description="Helical" evidence="13">
    <location>
        <begin position="433"/>
        <end position="451"/>
    </location>
</feature>
<evidence type="ECO:0000256" key="3">
    <source>
        <dbReference type="ARBA" id="ARBA00011071"/>
    </source>
</evidence>
<comment type="caution">
    <text evidence="15">The sequence shown here is derived from an EMBL/GenBank/DDBJ whole genome shotgun (WGS) entry which is preliminary data.</text>
</comment>
<dbReference type="GO" id="GO:0051751">
    <property type="term" value="F:alpha-1,4-mannosyltransferase activity"/>
    <property type="evidence" value="ECO:0007669"/>
    <property type="project" value="InterPro"/>
</dbReference>
<evidence type="ECO:0000256" key="9">
    <source>
        <dbReference type="ARBA" id="ARBA00022824"/>
    </source>
</evidence>
<comment type="function">
    <text evidence="12 13">Mannosyltransferase involved in glycosylphosphatidylinositol-anchor biosynthesis. Transfers the first alpha-1,4-mannose to GlcN-acyl-PI during GPI precursor assembly. Required for cell wall integrity.</text>
</comment>
<keyword evidence="5 13" id="KW-0337">GPI-anchor biosynthesis</keyword>
<evidence type="ECO:0000256" key="12">
    <source>
        <dbReference type="ARBA" id="ARBA00025399"/>
    </source>
</evidence>
<protein>
    <recommendedName>
        <fullName evidence="4 13">GPI mannosyltransferase 1</fullName>
        <ecNumber evidence="13">2.4.1.-</ecNumber>
    </recommendedName>
    <alternativeName>
        <fullName evidence="13">GPI mannosyltransferase I</fullName>
    </alternativeName>
</protein>
<feature type="transmembrane region" description="Helical" evidence="13">
    <location>
        <begin position="215"/>
        <end position="233"/>
    </location>
</feature>
<accession>A0A9P6HPJ9</accession>
<dbReference type="Pfam" id="PF05007">
    <property type="entry name" value="Mannosyl_trans"/>
    <property type="match status" value="1"/>
</dbReference>
<evidence type="ECO:0000256" key="4">
    <source>
        <dbReference type="ARBA" id="ARBA00013797"/>
    </source>
</evidence>
<feature type="transmembrane region" description="Helical" evidence="13">
    <location>
        <begin position="254"/>
        <end position="273"/>
    </location>
</feature>
<dbReference type="EC" id="2.4.1.-" evidence="13"/>
<gene>
    <name evidence="15" type="ORF">BJ322DRAFT_997165</name>
</gene>
<organism evidence="15 16">
    <name type="scientific">Thelephora terrestris</name>
    <dbReference type="NCBI Taxonomy" id="56493"/>
    <lineage>
        <taxon>Eukaryota</taxon>
        <taxon>Fungi</taxon>
        <taxon>Dikarya</taxon>
        <taxon>Basidiomycota</taxon>
        <taxon>Agaricomycotina</taxon>
        <taxon>Agaricomycetes</taxon>
        <taxon>Thelephorales</taxon>
        <taxon>Thelephoraceae</taxon>
        <taxon>Thelephora</taxon>
    </lineage>
</organism>
<dbReference type="GO" id="GO:1990529">
    <property type="term" value="C:glycosylphosphatidylinositol-mannosyltransferase I complex"/>
    <property type="evidence" value="ECO:0007669"/>
    <property type="project" value="TreeGrafter"/>
</dbReference>
<keyword evidence="9 13" id="KW-0256">Endoplasmic reticulum</keyword>
<evidence type="ECO:0000256" key="11">
    <source>
        <dbReference type="ARBA" id="ARBA00023136"/>
    </source>
</evidence>